<feature type="domain" description="Resuscitation-promoting factor core lysozyme-like" evidence="4">
    <location>
        <begin position="29"/>
        <end position="105"/>
    </location>
</feature>
<keyword evidence="2" id="KW-0378">Hydrolase</keyword>
<evidence type="ECO:0000259" key="4">
    <source>
        <dbReference type="Pfam" id="PF06737"/>
    </source>
</evidence>
<accession>A0A7W4VSF6</accession>
<keyword evidence="6" id="KW-1185">Reference proteome</keyword>
<dbReference type="RefSeq" id="WP_183590920.1">
    <property type="nucleotide sequence ID" value="NZ_JACHWR010000001.1"/>
</dbReference>
<protein>
    <recommendedName>
        <fullName evidence="4">Resuscitation-promoting factor core lysozyme-like domain-containing protein</fullName>
    </recommendedName>
</protein>
<dbReference type="InterPro" id="IPR010618">
    <property type="entry name" value="RPF"/>
</dbReference>
<evidence type="ECO:0000256" key="3">
    <source>
        <dbReference type="SAM" id="SignalP"/>
    </source>
</evidence>
<feature type="chain" id="PRO_5038753498" description="Resuscitation-promoting factor core lysozyme-like domain-containing protein" evidence="3">
    <location>
        <begin position="23"/>
        <end position="112"/>
    </location>
</feature>
<dbReference type="Proteomes" id="UP000589626">
    <property type="component" value="Unassembled WGS sequence"/>
</dbReference>
<dbReference type="EMBL" id="JACHWR010000001">
    <property type="protein sequence ID" value="MBB3040957.1"/>
    <property type="molecule type" value="Genomic_DNA"/>
</dbReference>
<proteinExistence type="inferred from homology"/>
<sequence length="112" mass="11998">MRMRTLVSAAALTAATLTPVVAVQASSEAATTRTWDRLAHCESGGRWHINTGNGYYGGLQISPGTWRGYGGGRFARLPHGASKGEQIKVAERIKRGQGWGAWPSCSSRLGLR</sequence>
<keyword evidence="3" id="KW-0732">Signal</keyword>
<dbReference type="InterPro" id="IPR023346">
    <property type="entry name" value="Lysozyme-like_dom_sf"/>
</dbReference>
<evidence type="ECO:0000313" key="6">
    <source>
        <dbReference type="Proteomes" id="UP000589626"/>
    </source>
</evidence>
<evidence type="ECO:0000256" key="1">
    <source>
        <dbReference type="ARBA" id="ARBA00010830"/>
    </source>
</evidence>
<organism evidence="5 6">
    <name type="scientific">Nocardioides soli</name>
    <dbReference type="NCBI Taxonomy" id="1036020"/>
    <lineage>
        <taxon>Bacteria</taxon>
        <taxon>Bacillati</taxon>
        <taxon>Actinomycetota</taxon>
        <taxon>Actinomycetes</taxon>
        <taxon>Propionibacteriales</taxon>
        <taxon>Nocardioidaceae</taxon>
        <taxon>Nocardioides</taxon>
    </lineage>
</organism>
<dbReference type="Gene3D" id="1.10.530.10">
    <property type="match status" value="1"/>
</dbReference>
<dbReference type="Pfam" id="PF06737">
    <property type="entry name" value="Transglycosylas"/>
    <property type="match status" value="1"/>
</dbReference>
<comment type="similarity">
    <text evidence="1">Belongs to the transglycosylase family. Rpf subfamily.</text>
</comment>
<evidence type="ECO:0000256" key="2">
    <source>
        <dbReference type="ARBA" id="ARBA00022801"/>
    </source>
</evidence>
<comment type="caution">
    <text evidence="5">The sequence shown here is derived from an EMBL/GenBank/DDBJ whole genome shotgun (WGS) entry which is preliminary data.</text>
</comment>
<gene>
    <name evidence="5" type="ORF">FHU40_000758</name>
</gene>
<evidence type="ECO:0000313" key="5">
    <source>
        <dbReference type="EMBL" id="MBB3040957.1"/>
    </source>
</evidence>
<feature type="signal peptide" evidence="3">
    <location>
        <begin position="1"/>
        <end position="22"/>
    </location>
</feature>
<dbReference type="GO" id="GO:0016787">
    <property type="term" value="F:hydrolase activity"/>
    <property type="evidence" value="ECO:0007669"/>
    <property type="project" value="UniProtKB-KW"/>
</dbReference>
<name>A0A7W4VSF6_9ACTN</name>
<reference evidence="5 6" key="1">
    <citation type="submission" date="2020-08" db="EMBL/GenBank/DDBJ databases">
        <title>Sequencing the genomes of 1000 actinobacteria strains.</title>
        <authorList>
            <person name="Klenk H.-P."/>
        </authorList>
    </citation>
    <scope>NUCLEOTIDE SEQUENCE [LARGE SCALE GENOMIC DNA]</scope>
    <source>
        <strain evidence="5 6">DSM 105498</strain>
    </source>
</reference>
<dbReference type="CDD" id="cd13925">
    <property type="entry name" value="RPF"/>
    <property type="match status" value="1"/>
</dbReference>
<dbReference type="SUPFAM" id="SSF53955">
    <property type="entry name" value="Lysozyme-like"/>
    <property type="match status" value="1"/>
</dbReference>
<dbReference type="AlphaFoldDB" id="A0A7W4VSF6"/>